<sequence>MNQLSVNINIRKSLKNGAKIDTMDAICLTHQTWCEISSELLISSWKKIINIKQTVFKIADQENTEDNIIQLLNIHDGSLYDKDEVKKWYTDGVSSF</sequence>
<accession>A0A177ARW4</accession>
<gene>
    <name evidence="1" type="ORF">A3Q56_07530</name>
</gene>
<evidence type="ECO:0000313" key="2">
    <source>
        <dbReference type="Proteomes" id="UP000078046"/>
    </source>
</evidence>
<comment type="caution">
    <text evidence="1">The sequence shown here is derived from an EMBL/GenBank/DDBJ whole genome shotgun (WGS) entry which is preliminary data.</text>
</comment>
<proteinExistence type="predicted"/>
<evidence type="ECO:0000313" key="1">
    <source>
        <dbReference type="EMBL" id="OAF64738.1"/>
    </source>
</evidence>
<organism evidence="1 2">
    <name type="scientific">Intoshia linei</name>
    <dbReference type="NCBI Taxonomy" id="1819745"/>
    <lineage>
        <taxon>Eukaryota</taxon>
        <taxon>Metazoa</taxon>
        <taxon>Spiralia</taxon>
        <taxon>Lophotrochozoa</taxon>
        <taxon>Mesozoa</taxon>
        <taxon>Orthonectida</taxon>
        <taxon>Rhopaluridae</taxon>
        <taxon>Intoshia</taxon>
    </lineage>
</organism>
<dbReference type="EMBL" id="LWCA01001645">
    <property type="protein sequence ID" value="OAF64738.1"/>
    <property type="molecule type" value="Genomic_DNA"/>
</dbReference>
<dbReference type="AlphaFoldDB" id="A0A177ARW4"/>
<dbReference type="Proteomes" id="UP000078046">
    <property type="component" value="Unassembled WGS sequence"/>
</dbReference>
<reference evidence="1 2" key="1">
    <citation type="submission" date="2016-04" db="EMBL/GenBank/DDBJ databases">
        <title>The genome of Intoshia linei affirms orthonectids as highly simplified spiralians.</title>
        <authorList>
            <person name="Mikhailov K.V."/>
            <person name="Slusarev G.S."/>
            <person name="Nikitin M.A."/>
            <person name="Logacheva M.D."/>
            <person name="Penin A."/>
            <person name="Aleoshin V."/>
            <person name="Panchin Y.V."/>
        </authorList>
    </citation>
    <scope>NUCLEOTIDE SEQUENCE [LARGE SCALE GENOMIC DNA]</scope>
    <source>
        <strain evidence="1">Intl2013</strain>
        <tissue evidence="1">Whole animal</tissue>
    </source>
</reference>
<keyword evidence="2" id="KW-1185">Reference proteome</keyword>
<protein>
    <submittedName>
        <fullName evidence="1">Uncharacterized protein</fullName>
    </submittedName>
</protein>
<name>A0A177ARW4_9BILA</name>